<organism evidence="1">
    <name type="scientific">termite gut metagenome</name>
    <dbReference type="NCBI Taxonomy" id="433724"/>
    <lineage>
        <taxon>unclassified sequences</taxon>
        <taxon>metagenomes</taxon>
        <taxon>organismal metagenomes</taxon>
    </lineage>
</organism>
<dbReference type="EMBL" id="SNRY01000696">
    <property type="protein sequence ID" value="KAA6337481.1"/>
    <property type="molecule type" value="Genomic_DNA"/>
</dbReference>
<protein>
    <recommendedName>
        <fullName evidence="2">ASCH domain-containing protein</fullName>
    </recommendedName>
</protein>
<comment type="caution">
    <text evidence="1">The sequence shown here is derived from an EMBL/GenBank/DDBJ whole genome shotgun (WGS) entry which is preliminary data.</text>
</comment>
<proteinExistence type="predicted"/>
<sequence>MKTRVITVSKIFMKGHPKEGEPTGFKIKILGKQKKHTIRENYSYWEKAAGKKLSIRRWIDKPYKQPGQETIIELEKWGIQKITIVKTENGLKAFTGKNVIIGHQRVWETEIDINLLASNDGLLRKDFEEWFAPKFKKSNVFEGVIIHFTDFRY</sequence>
<gene>
    <name evidence="1" type="ORF">EZS27_014442</name>
</gene>
<evidence type="ECO:0000313" key="1">
    <source>
        <dbReference type="EMBL" id="KAA6337481.1"/>
    </source>
</evidence>
<name>A0A5J4RWR1_9ZZZZ</name>
<evidence type="ECO:0008006" key="2">
    <source>
        <dbReference type="Google" id="ProtNLM"/>
    </source>
</evidence>
<dbReference type="AlphaFoldDB" id="A0A5J4RWR1"/>
<accession>A0A5J4RWR1</accession>
<reference evidence="1" key="1">
    <citation type="submission" date="2019-03" db="EMBL/GenBank/DDBJ databases">
        <title>Single cell metagenomics reveals metabolic interactions within the superorganism composed of flagellate Streblomastix strix and complex community of Bacteroidetes bacteria on its surface.</title>
        <authorList>
            <person name="Treitli S.C."/>
            <person name="Kolisko M."/>
            <person name="Husnik F."/>
            <person name="Keeling P."/>
            <person name="Hampl V."/>
        </authorList>
    </citation>
    <scope>NUCLEOTIDE SEQUENCE</scope>
    <source>
        <strain evidence="1">STM</strain>
    </source>
</reference>